<dbReference type="Pfam" id="PF01757">
    <property type="entry name" value="Acyl_transf_3"/>
    <property type="match status" value="1"/>
</dbReference>
<feature type="compositionally biased region" description="Low complexity" evidence="8">
    <location>
        <begin position="421"/>
        <end position="434"/>
    </location>
</feature>
<evidence type="ECO:0000256" key="5">
    <source>
        <dbReference type="ARBA" id="ARBA00022989"/>
    </source>
</evidence>
<evidence type="ECO:0000256" key="4">
    <source>
        <dbReference type="ARBA" id="ARBA00022692"/>
    </source>
</evidence>
<reference evidence="11" key="1">
    <citation type="submission" date="2019-11" db="EMBL/GenBank/DDBJ databases">
        <authorList>
            <person name="Feng L."/>
        </authorList>
    </citation>
    <scope>NUCLEOTIDE SEQUENCE</scope>
    <source>
        <strain evidence="11">AodontolyticusLFYP35</strain>
    </source>
</reference>
<evidence type="ECO:0000256" key="8">
    <source>
        <dbReference type="SAM" id="MobiDB-lite"/>
    </source>
</evidence>
<keyword evidence="4 9" id="KW-0812">Transmembrane</keyword>
<evidence type="ECO:0000256" key="6">
    <source>
        <dbReference type="ARBA" id="ARBA00023136"/>
    </source>
</evidence>
<keyword evidence="3 11" id="KW-0808">Transferase</keyword>
<feature type="transmembrane region" description="Helical" evidence="9">
    <location>
        <begin position="53"/>
        <end position="76"/>
    </location>
</feature>
<feature type="transmembrane region" description="Helical" evidence="9">
    <location>
        <begin position="27"/>
        <end position="47"/>
    </location>
</feature>
<evidence type="ECO:0000259" key="10">
    <source>
        <dbReference type="Pfam" id="PF01757"/>
    </source>
</evidence>
<feature type="transmembrane region" description="Helical" evidence="9">
    <location>
        <begin position="97"/>
        <end position="116"/>
    </location>
</feature>
<feature type="transmembrane region" description="Helical" evidence="9">
    <location>
        <begin position="160"/>
        <end position="180"/>
    </location>
</feature>
<dbReference type="Gene3D" id="3.40.50.1110">
    <property type="entry name" value="SGNH hydrolase"/>
    <property type="match status" value="1"/>
</dbReference>
<dbReference type="InterPro" id="IPR036514">
    <property type="entry name" value="SGNH_hydro_sf"/>
</dbReference>
<gene>
    <name evidence="11" type="primary">oatA</name>
    <name evidence="11" type="ORF">AOLFYP35_01425</name>
</gene>
<feature type="region of interest" description="Disordered" evidence="8">
    <location>
        <begin position="421"/>
        <end position="456"/>
    </location>
</feature>
<dbReference type="PANTHER" id="PTHR23028">
    <property type="entry name" value="ACETYLTRANSFERASE"/>
    <property type="match status" value="1"/>
</dbReference>
<feature type="transmembrane region" description="Helical" evidence="9">
    <location>
        <begin position="252"/>
        <end position="271"/>
    </location>
</feature>
<dbReference type="EC" id="2.3.1.-" evidence="11"/>
<proteinExistence type="predicted"/>
<evidence type="ECO:0000313" key="11">
    <source>
        <dbReference type="EMBL" id="VYT06455.1"/>
    </source>
</evidence>
<keyword evidence="7 11" id="KW-0012">Acyltransferase</keyword>
<feature type="compositionally biased region" description="Polar residues" evidence="8">
    <location>
        <begin position="435"/>
        <end position="450"/>
    </location>
</feature>
<organism evidence="11">
    <name type="scientific">Schaalia odontolytica</name>
    <dbReference type="NCBI Taxonomy" id="1660"/>
    <lineage>
        <taxon>Bacteria</taxon>
        <taxon>Bacillati</taxon>
        <taxon>Actinomycetota</taxon>
        <taxon>Actinomycetes</taxon>
        <taxon>Actinomycetales</taxon>
        <taxon>Actinomycetaceae</taxon>
        <taxon>Schaalia</taxon>
    </lineage>
</organism>
<accession>A0A6N2TLH3</accession>
<name>A0A6N2TLH3_9ACTO</name>
<evidence type="ECO:0000256" key="3">
    <source>
        <dbReference type="ARBA" id="ARBA00022679"/>
    </source>
</evidence>
<evidence type="ECO:0000256" key="9">
    <source>
        <dbReference type="SAM" id="Phobius"/>
    </source>
</evidence>
<evidence type="ECO:0000256" key="2">
    <source>
        <dbReference type="ARBA" id="ARBA00022475"/>
    </source>
</evidence>
<dbReference type="GO" id="GO:0009103">
    <property type="term" value="P:lipopolysaccharide biosynthetic process"/>
    <property type="evidence" value="ECO:0007669"/>
    <property type="project" value="TreeGrafter"/>
</dbReference>
<dbReference type="GO" id="GO:0005886">
    <property type="term" value="C:plasma membrane"/>
    <property type="evidence" value="ECO:0007669"/>
    <property type="project" value="UniProtKB-SubCell"/>
</dbReference>
<keyword evidence="6 9" id="KW-0472">Membrane</keyword>
<keyword evidence="2" id="KW-1003">Cell membrane</keyword>
<feature type="transmembrane region" description="Helical" evidence="9">
    <location>
        <begin position="192"/>
        <end position="212"/>
    </location>
</feature>
<dbReference type="AlphaFoldDB" id="A0A6N2TLH3"/>
<dbReference type="PANTHER" id="PTHR23028:SF53">
    <property type="entry name" value="ACYL_TRANSF_3 DOMAIN-CONTAINING PROTEIN"/>
    <property type="match status" value="1"/>
</dbReference>
<dbReference type="InterPro" id="IPR002656">
    <property type="entry name" value="Acyl_transf_3_dom"/>
</dbReference>
<dbReference type="SUPFAM" id="SSF52266">
    <property type="entry name" value="SGNH hydrolase"/>
    <property type="match status" value="1"/>
</dbReference>
<protein>
    <submittedName>
        <fullName evidence="11">O-acetyltransferase OatA</fullName>
        <ecNumber evidence="11">2.3.1.-</ecNumber>
    </submittedName>
</protein>
<sequence length="647" mass="71591">MTSVPRLSHDDSDTNIASETAQKNTSYLTGVNGLRALGIIAVILYHLRPTSPAPGGFIGVTLFFVISGFLVTRSLLRELDAENEIAIGRYLIRRVSRLWPSMVVVTAFSAIASFVFSPSLLVKMHDDAIPALAFFSNWFYIFRQVPYFAQAGLPSPLTHLWFVAVIMQFYLLAPVIVLLLRELFRSRLRASIALIVLACASAIEMALLFAPGTDSSRVYYGLDTRLAELLVGMALAYVDFYVLNASPRVRSLLSLSSWFGLAFLVFVSIYARGYMTWLYRGGFFLSALVSALLICGAMLPGFFSRLLSFRPIQLIASRSMSAYIWHYPLILLMNPARRTSALPWWGWVLELTVFLCVVEAAYRFVEKAPSWGSLQTWRALRGGKQESRRVRACASLLVGGLTLSLVTACVPSRVLESGSKKVSSTFSSPTPSTSQAEPSVAQTETSTTPTPVQPRFHEKNGKVIEPQAAVIPDNYDPSQWQCSDEEGTCSVPFVLIGDSVAEGASYYWIPAVFPDSFTDTEVGRSFEKGIAVYREDLAQGHDGTPVIVALGGNGPITSVESAAPLIEAAGERPVFFVTVRAPHPFQDENNALMYKLAEKYPQVGILDWYKFSEGHDEYFYDDGQHLTEDGRKAYVRMIEYGLMGQDN</sequence>
<comment type="subcellular location">
    <subcellularLocation>
        <location evidence="1">Cell membrane</location>
        <topology evidence="1">Multi-pass membrane protein</topology>
    </subcellularLocation>
</comment>
<evidence type="ECO:0000256" key="7">
    <source>
        <dbReference type="ARBA" id="ARBA00023315"/>
    </source>
</evidence>
<keyword evidence="5 9" id="KW-1133">Transmembrane helix</keyword>
<feature type="domain" description="Acyltransferase 3" evidence="10">
    <location>
        <begin position="30"/>
        <end position="357"/>
    </location>
</feature>
<dbReference type="InterPro" id="IPR050879">
    <property type="entry name" value="Acyltransferase_3"/>
</dbReference>
<feature type="transmembrane region" description="Helical" evidence="9">
    <location>
        <begin position="283"/>
        <end position="303"/>
    </location>
</feature>
<dbReference type="GO" id="GO:0016747">
    <property type="term" value="F:acyltransferase activity, transferring groups other than amino-acyl groups"/>
    <property type="evidence" value="ECO:0007669"/>
    <property type="project" value="InterPro"/>
</dbReference>
<evidence type="ECO:0000256" key="1">
    <source>
        <dbReference type="ARBA" id="ARBA00004651"/>
    </source>
</evidence>
<dbReference type="EMBL" id="CACRSM010000002">
    <property type="protein sequence ID" value="VYT06455.1"/>
    <property type="molecule type" value="Genomic_DNA"/>
</dbReference>